<protein>
    <submittedName>
        <fullName evidence="2">Transposase</fullName>
    </submittedName>
</protein>
<dbReference type="Pfam" id="PF13518">
    <property type="entry name" value="HTH_28"/>
    <property type="match status" value="1"/>
</dbReference>
<dbReference type="InterPro" id="IPR055247">
    <property type="entry name" value="InsJ-like_HTH"/>
</dbReference>
<proteinExistence type="predicted"/>
<dbReference type="InterPro" id="IPR010921">
    <property type="entry name" value="Trp_repressor/repl_initiator"/>
</dbReference>
<dbReference type="AlphaFoldDB" id="A0A418JKH4"/>
<dbReference type="GO" id="GO:0043565">
    <property type="term" value="F:sequence-specific DNA binding"/>
    <property type="evidence" value="ECO:0007669"/>
    <property type="project" value="InterPro"/>
</dbReference>
<organism evidence="2 3">
    <name type="scientific">Staphylococcus hyicus</name>
    <dbReference type="NCBI Taxonomy" id="1284"/>
    <lineage>
        <taxon>Bacteria</taxon>
        <taxon>Bacillati</taxon>
        <taxon>Bacillota</taxon>
        <taxon>Bacilli</taxon>
        <taxon>Bacillales</taxon>
        <taxon>Staphylococcaceae</taxon>
        <taxon>Staphylococcus</taxon>
    </lineage>
</organism>
<evidence type="ECO:0000259" key="1">
    <source>
        <dbReference type="Pfam" id="PF13518"/>
    </source>
</evidence>
<dbReference type="SUPFAM" id="SSF48295">
    <property type="entry name" value="TrpR-like"/>
    <property type="match status" value="1"/>
</dbReference>
<dbReference type="Gene3D" id="1.10.10.60">
    <property type="entry name" value="Homeodomain-like"/>
    <property type="match status" value="1"/>
</dbReference>
<gene>
    <name evidence="2" type="ORF">BUZ57_03275</name>
</gene>
<sequence>MSSIAAKYNIPSRETVRKWIIKYTEGKENKNYSPIPEVYSMKSKNTTFEERIEIVNDCLNNGLNYKETAKHFNIKYSQIYAWVKNIVSMVNQGFMMDEAKVSRLKF</sequence>
<dbReference type="EMBL" id="QXVO01000007">
    <property type="protein sequence ID" value="RIO46743.1"/>
    <property type="molecule type" value="Genomic_DNA"/>
</dbReference>
<feature type="domain" description="Insertion element IS150 protein InsJ-like helix-turn-helix" evidence="1">
    <location>
        <begin position="50"/>
        <end position="85"/>
    </location>
</feature>
<dbReference type="Proteomes" id="UP000285625">
    <property type="component" value="Unassembled WGS sequence"/>
</dbReference>
<name>A0A418JKH4_STAHY</name>
<reference evidence="2 3" key="1">
    <citation type="journal article" date="2016" name="Front. Microbiol.">
        <title>Comprehensive Phylogenetic Analysis of Bovine Non-aureus Staphylococci Species Based on Whole-Genome Sequencing.</title>
        <authorList>
            <person name="Naushad S."/>
            <person name="Barkema H.W."/>
            <person name="Luby C."/>
            <person name="Condas L.A."/>
            <person name="Nobrega D.B."/>
            <person name="Carson D.A."/>
            <person name="De Buck J."/>
        </authorList>
    </citation>
    <scope>NUCLEOTIDE SEQUENCE [LARGE SCALE GENOMIC DNA]</scope>
    <source>
        <strain evidence="2 3">SNUC 5959</strain>
    </source>
</reference>
<accession>A0A418JKH4</accession>
<comment type="caution">
    <text evidence="2">The sequence shown here is derived from an EMBL/GenBank/DDBJ whole genome shotgun (WGS) entry which is preliminary data.</text>
</comment>
<evidence type="ECO:0000313" key="3">
    <source>
        <dbReference type="Proteomes" id="UP000285625"/>
    </source>
</evidence>
<evidence type="ECO:0000313" key="2">
    <source>
        <dbReference type="EMBL" id="RIO46743.1"/>
    </source>
</evidence>